<organism evidence="2 3">
    <name type="scientific">Mycena rosella</name>
    <name type="common">Pink bonnet</name>
    <name type="synonym">Agaricus rosellus</name>
    <dbReference type="NCBI Taxonomy" id="1033263"/>
    <lineage>
        <taxon>Eukaryota</taxon>
        <taxon>Fungi</taxon>
        <taxon>Dikarya</taxon>
        <taxon>Basidiomycota</taxon>
        <taxon>Agaricomycotina</taxon>
        <taxon>Agaricomycetes</taxon>
        <taxon>Agaricomycetidae</taxon>
        <taxon>Agaricales</taxon>
        <taxon>Marasmiineae</taxon>
        <taxon>Mycenaceae</taxon>
        <taxon>Mycena</taxon>
    </lineage>
</organism>
<dbReference type="InterPro" id="IPR046700">
    <property type="entry name" value="DUF6570"/>
</dbReference>
<dbReference type="Pfam" id="PF20209">
    <property type="entry name" value="DUF6570"/>
    <property type="match status" value="1"/>
</dbReference>
<feature type="non-terminal residue" evidence="2">
    <location>
        <position position="162"/>
    </location>
</feature>
<reference evidence="2" key="1">
    <citation type="submission" date="2023-03" db="EMBL/GenBank/DDBJ databases">
        <title>Massive genome expansion in bonnet fungi (Mycena s.s.) driven by repeated elements and novel gene families across ecological guilds.</title>
        <authorList>
            <consortium name="Lawrence Berkeley National Laboratory"/>
            <person name="Harder C.B."/>
            <person name="Miyauchi S."/>
            <person name="Viragh M."/>
            <person name="Kuo A."/>
            <person name="Thoen E."/>
            <person name="Andreopoulos B."/>
            <person name="Lu D."/>
            <person name="Skrede I."/>
            <person name="Drula E."/>
            <person name="Henrissat B."/>
            <person name="Morin E."/>
            <person name="Kohler A."/>
            <person name="Barry K."/>
            <person name="LaButti K."/>
            <person name="Morin E."/>
            <person name="Salamov A."/>
            <person name="Lipzen A."/>
            <person name="Mereny Z."/>
            <person name="Hegedus B."/>
            <person name="Baldrian P."/>
            <person name="Stursova M."/>
            <person name="Weitz H."/>
            <person name="Taylor A."/>
            <person name="Grigoriev I.V."/>
            <person name="Nagy L.G."/>
            <person name="Martin F."/>
            <person name="Kauserud H."/>
        </authorList>
    </citation>
    <scope>NUCLEOTIDE SEQUENCE</scope>
    <source>
        <strain evidence="2">CBHHK067</strain>
    </source>
</reference>
<feature type="domain" description="DUF6570" evidence="1">
    <location>
        <begin position="10"/>
        <end position="152"/>
    </location>
</feature>
<proteinExistence type="predicted"/>
<accession>A0AAD7FHJ4</accession>
<sequence>CCRCSNALKNGKVPSLAVANHNYLGPVPAELQSLTVVEEAMIALCRAKCWIVQLREEDSEGGLPIAQREVKGHIIVYPQRPTAITTTLTPSVDEIITPICVIFVGFQPPTAEWLQHKAKPLIVRKEKVMAALSWLKVYNHLYRKVLIDHSVLANQPAETVLP</sequence>
<dbReference type="EMBL" id="JARKIE010000697">
    <property type="protein sequence ID" value="KAJ7620674.1"/>
    <property type="molecule type" value="Genomic_DNA"/>
</dbReference>
<dbReference type="Proteomes" id="UP001221757">
    <property type="component" value="Unassembled WGS sequence"/>
</dbReference>
<evidence type="ECO:0000259" key="1">
    <source>
        <dbReference type="Pfam" id="PF20209"/>
    </source>
</evidence>
<comment type="caution">
    <text evidence="2">The sequence shown here is derived from an EMBL/GenBank/DDBJ whole genome shotgun (WGS) entry which is preliminary data.</text>
</comment>
<gene>
    <name evidence="2" type="ORF">B0H17DRAFT_894390</name>
</gene>
<keyword evidence="3" id="KW-1185">Reference proteome</keyword>
<dbReference type="AlphaFoldDB" id="A0AAD7FHJ4"/>
<name>A0AAD7FHJ4_MYCRO</name>
<evidence type="ECO:0000313" key="3">
    <source>
        <dbReference type="Proteomes" id="UP001221757"/>
    </source>
</evidence>
<protein>
    <recommendedName>
        <fullName evidence="1">DUF6570 domain-containing protein</fullName>
    </recommendedName>
</protein>
<feature type="non-terminal residue" evidence="2">
    <location>
        <position position="1"/>
    </location>
</feature>
<evidence type="ECO:0000313" key="2">
    <source>
        <dbReference type="EMBL" id="KAJ7620674.1"/>
    </source>
</evidence>